<dbReference type="Proteomes" id="UP001469365">
    <property type="component" value="Unassembled WGS sequence"/>
</dbReference>
<evidence type="ECO:0000313" key="1">
    <source>
        <dbReference type="EMBL" id="MEK8132893.1"/>
    </source>
</evidence>
<keyword evidence="2" id="KW-1185">Reference proteome</keyword>
<dbReference type="RefSeq" id="WP_341420019.1">
    <property type="nucleotide sequence ID" value="NZ_JBBPCC010000038.1"/>
</dbReference>
<accession>A0ABU9DVK4</accession>
<dbReference type="EMBL" id="JBBPCC010000038">
    <property type="protein sequence ID" value="MEK8132893.1"/>
    <property type="molecule type" value="Genomic_DNA"/>
</dbReference>
<evidence type="ECO:0000313" key="2">
    <source>
        <dbReference type="Proteomes" id="UP001469365"/>
    </source>
</evidence>
<gene>
    <name evidence="1" type="ORF">WMW72_33930</name>
</gene>
<sequence>MAIYRFEVSSNGFKLFVHTADKEETGINRCKRYMTEFQKTVANVPMKVVISKKEKQKEYWRYRDVPYVYLKTLIRKPLVKRSKSEEDKPEE</sequence>
<proteinExistence type="predicted"/>
<protein>
    <submittedName>
        <fullName evidence="1">Uncharacterized protein</fullName>
    </submittedName>
</protein>
<reference evidence="1 2" key="1">
    <citation type="submission" date="2024-04" db="EMBL/GenBank/DDBJ databases">
        <title>draft genome sequnece of Paenibacillus filicis.</title>
        <authorList>
            <person name="Kim D.-U."/>
        </authorList>
    </citation>
    <scope>NUCLEOTIDE SEQUENCE [LARGE SCALE GENOMIC DNA]</scope>
    <source>
        <strain evidence="1 2">KACC14197</strain>
    </source>
</reference>
<name>A0ABU9DVK4_9BACL</name>
<organism evidence="1 2">
    <name type="scientific">Paenibacillus filicis</name>
    <dbReference type="NCBI Taxonomy" id="669464"/>
    <lineage>
        <taxon>Bacteria</taxon>
        <taxon>Bacillati</taxon>
        <taxon>Bacillota</taxon>
        <taxon>Bacilli</taxon>
        <taxon>Bacillales</taxon>
        <taxon>Paenibacillaceae</taxon>
        <taxon>Paenibacillus</taxon>
    </lineage>
</organism>
<comment type="caution">
    <text evidence="1">The sequence shown here is derived from an EMBL/GenBank/DDBJ whole genome shotgun (WGS) entry which is preliminary data.</text>
</comment>